<protein>
    <submittedName>
        <fullName evidence="9">NADH-quinone oxidoreductase subunit L</fullName>
        <ecNumber evidence="9">1.6.5.-</ecNumber>
    </submittedName>
</protein>
<dbReference type="Gene3D" id="1.20.5.2700">
    <property type="match status" value="1"/>
</dbReference>
<evidence type="ECO:0000259" key="8">
    <source>
        <dbReference type="Pfam" id="PF00662"/>
    </source>
</evidence>
<accession>A0ABV3DF16</accession>
<evidence type="ECO:0000313" key="9">
    <source>
        <dbReference type="EMBL" id="MEU8134286.1"/>
    </source>
</evidence>
<keyword evidence="4 6" id="KW-0472">Membrane</keyword>
<keyword evidence="2 5" id="KW-0812">Transmembrane</keyword>
<feature type="transmembrane region" description="Helical" evidence="6">
    <location>
        <begin position="301"/>
        <end position="321"/>
    </location>
</feature>
<reference evidence="9 10" key="1">
    <citation type="submission" date="2024-06" db="EMBL/GenBank/DDBJ databases">
        <title>The Natural Products Discovery Center: Release of the First 8490 Sequenced Strains for Exploring Actinobacteria Biosynthetic Diversity.</title>
        <authorList>
            <person name="Kalkreuter E."/>
            <person name="Kautsar S.A."/>
            <person name="Yang D."/>
            <person name="Bader C.D."/>
            <person name="Teijaro C.N."/>
            <person name="Fluegel L."/>
            <person name="Davis C.M."/>
            <person name="Simpson J.R."/>
            <person name="Lauterbach L."/>
            <person name="Steele A.D."/>
            <person name="Gui C."/>
            <person name="Meng S."/>
            <person name="Li G."/>
            <person name="Viehrig K."/>
            <person name="Ye F."/>
            <person name="Su P."/>
            <person name="Kiefer A.F."/>
            <person name="Nichols A."/>
            <person name="Cepeda A.J."/>
            <person name="Yan W."/>
            <person name="Fan B."/>
            <person name="Jiang Y."/>
            <person name="Adhikari A."/>
            <person name="Zheng C.-J."/>
            <person name="Schuster L."/>
            <person name="Cowan T.M."/>
            <person name="Smanski M.J."/>
            <person name="Chevrette M.G."/>
            <person name="De Carvalho L.P.S."/>
            <person name="Shen B."/>
        </authorList>
    </citation>
    <scope>NUCLEOTIDE SEQUENCE [LARGE SCALE GENOMIC DNA]</scope>
    <source>
        <strain evidence="9 10">NPDC048946</strain>
    </source>
</reference>
<name>A0ABV3DF16_9ACTN</name>
<feature type="transmembrane region" description="Helical" evidence="6">
    <location>
        <begin position="6"/>
        <end position="23"/>
    </location>
</feature>
<dbReference type="EC" id="1.6.5.-" evidence="9"/>
<gene>
    <name evidence="9" type="ORF">AB0C36_12330</name>
</gene>
<proteinExistence type="predicted"/>
<evidence type="ECO:0000259" key="7">
    <source>
        <dbReference type="Pfam" id="PF00361"/>
    </source>
</evidence>
<dbReference type="GO" id="GO:0016491">
    <property type="term" value="F:oxidoreductase activity"/>
    <property type="evidence" value="ECO:0007669"/>
    <property type="project" value="UniProtKB-KW"/>
</dbReference>
<feature type="transmembrane region" description="Helical" evidence="6">
    <location>
        <begin position="333"/>
        <end position="355"/>
    </location>
</feature>
<keyword evidence="9" id="KW-0560">Oxidoreductase</keyword>
<feature type="domain" description="NADH:quinone oxidoreductase/Mrp antiporter transmembrane" evidence="7">
    <location>
        <begin position="131"/>
        <end position="398"/>
    </location>
</feature>
<feature type="transmembrane region" description="Helical" evidence="6">
    <location>
        <begin position="367"/>
        <end position="386"/>
    </location>
</feature>
<feature type="transmembrane region" description="Helical" evidence="6">
    <location>
        <begin position="110"/>
        <end position="128"/>
    </location>
</feature>
<keyword evidence="10" id="KW-1185">Reference proteome</keyword>
<evidence type="ECO:0000256" key="1">
    <source>
        <dbReference type="ARBA" id="ARBA00004127"/>
    </source>
</evidence>
<feature type="transmembrane region" description="Helical" evidence="6">
    <location>
        <begin position="134"/>
        <end position="155"/>
    </location>
</feature>
<evidence type="ECO:0000256" key="3">
    <source>
        <dbReference type="ARBA" id="ARBA00022989"/>
    </source>
</evidence>
<dbReference type="PANTHER" id="PTHR42829">
    <property type="entry name" value="NADH-UBIQUINONE OXIDOREDUCTASE CHAIN 5"/>
    <property type="match status" value="1"/>
</dbReference>
<feature type="domain" description="NADH-Ubiquinone oxidoreductase (complex I) chain 5 N-terminal" evidence="8">
    <location>
        <begin position="66"/>
        <end position="113"/>
    </location>
</feature>
<evidence type="ECO:0000256" key="4">
    <source>
        <dbReference type="ARBA" id="ARBA00023136"/>
    </source>
</evidence>
<feature type="transmembrane region" description="Helical" evidence="6">
    <location>
        <begin position="176"/>
        <end position="194"/>
    </location>
</feature>
<feature type="transmembrane region" description="Helical" evidence="6">
    <location>
        <begin position="469"/>
        <end position="489"/>
    </location>
</feature>
<feature type="transmembrane region" description="Helical" evidence="6">
    <location>
        <begin position="413"/>
        <end position="433"/>
    </location>
</feature>
<evidence type="ECO:0000256" key="5">
    <source>
        <dbReference type="RuleBase" id="RU000320"/>
    </source>
</evidence>
<feature type="transmembrane region" description="Helical" evidence="6">
    <location>
        <begin position="30"/>
        <end position="50"/>
    </location>
</feature>
<evidence type="ECO:0000256" key="6">
    <source>
        <dbReference type="SAM" id="Phobius"/>
    </source>
</evidence>
<dbReference type="Pfam" id="PF00361">
    <property type="entry name" value="Proton_antipo_M"/>
    <property type="match status" value="1"/>
</dbReference>
<dbReference type="InterPro" id="IPR001750">
    <property type="entry name" value="ND/Mrp_TM"/>
</dbReference>
<comment type="caution">
    <text evidence="9">The sequence shown here is derived from an EMBL/GenBank/DDBJ whole genome shotgun (WGS) entry which is preliminary data.</text>
</comment>
<feature type="transmembrane region" description="Helical" evidence="6">
    <location>
        <begin position="524"/>
        <end position="545"/>
    </location>
</feature>
<sequence length="645" mass="66382">MTTAAGLAAALPFCAALLGLAVGRRSPAAARLLAVIPLAVAAVLALWVAVRHGSGGVTENGVELTPTGALDIGLSMRIDGLSSLVAVMVAVVATLVQVYSAAYLRKDPRYSSYAALVSLFSAAMLLVVYTGDLIVLLVGWEVMGVCSYFLIGHYWETEVARAASLKAFLVTKLGDVPFLIGILVIGAGSGSFRIGEIVDNVPPSGAGWVTAGTLLMLGGVAGKSAQVPLQTWLPDAMAGPTPVSALIHAATMVAAGAYLVARLYPVFLASETTLLVLAVIAAVTMVVSALAAFAQDDLKRVLAWSTVSQLAYMTGGLAVGGRDAAVFHLLTHGAFKALLFLAAGVVIHVAASGRIGDMGGLRHRAPLVFWTMTAGLAALVGVPPLSGFFSKEAVLSAAEHTALDAGHGGPPAAAGWLVLAAALVTAGLTAAYATRVWLRVFFGAERSVAASGAHTDDHGPVPRAMTWPLVVLAVPTLLLGFVGLPTSWLTSWLGDADGRAYDTAAADAGRLVQNHAYYDLAPQLGTSLIAVALLALGAGAVYALWRRDPAADPARVLGPLRGPAERGFDVDRLYDGVVVRPVRVLARLTRFVDDTVVDGYVRGAARGTWLAGGGLRRSQNGNVQVYLAGLLAGFVVLAVAVAVNA</sequence>
<organism evidence="9 10">
    <name type="scientific">Streptodolium elevatio</name>
    <dbReference type="NCBI Taxonomy" id="3157996"/>
    <lineage>
        <taxon>Bacteria</taxon>
        <taxon>Bacillati</taxon>
        <taxon>Actinomycetota</taxon>
        <taxon>Actinomycetes</taxon>
        <taxon>Kitasatosporales</taxon>
        <taxon>Streptomycetaceae</taxon>
        <taxon>Streptodolium</taxon>
    </lineage>
</organism>
<feature type="transmembrane region" description="Helical" evidence="6">
    <location>
        <begin position="84"/>
        <end position="103"/>
    </location>
</feature>
<dbReference type="EMBL" id="JBEZFP010000024">
    <property type="protein sequence ID" value="MEU8134286.1"/>
    <property type="molecule type" value="Genomic_DNA"/>
</dbReference>
<dbReference type="NCBIfam" id="TIGR01974">
    <property type="entry name" value="NDH_I_L"/>
    <property type="match status" value="1"/>
</dbReference>
<evidence type="ECO:0000313" key="10">
    <source>
        <dbReference type="Proteomes" id="UP001551482"/>
    </source>
</evidence>
<dbReference type="RefSeq" id="WP_358352819.1">
    <property type="nucleotide sequence ID" value="NZ_JBEZFP010000024.1"/>
</dbReference>
<evidence type="ECO:0000256" key="2">
    <source>
        <dbReference type="ARBA" id="ARBA00022692"/>
    </source>
</evidence>
<dbReference type="Proteomes" id="UP001551482">
    <property type="component" value="Unassembled WGS sequence"/>
</dbReference>
<feature type="transmembrane region" description="Helical" evidence="6">
    <location>
        <begin position="273"/>
        <end position="294"/>
    </location>
</feature>
<feature type="transmembrane region" description="Helical" evidence="6">
    <location>
        <begin position="206"/>
        <end position="222"/>
    </location>
</feature>
<dbReference type="Pfam" id="PF00662">
    <property type="entry name" value="Proton_antipo_N"/>
    <property type="match status" value="1"/>
</dbReference>
<dbReference type="PRINTS" id="PR01435">
    <property type="entry name" value="NPOXDRDTASE5"/>
</dbReference>
<dbReference type="InterPro" id="IPR001516">
    <property type="entry name" value="Proton_antipo_N"/>
</dbReference>
<dbReference type="InterPro" id="IPR003945">
    <property type="entry name" value="NU5C-like"/>
</dbReference>
<dbReference type="InterPro" id="IPR018393">
    <property type="entry name" value="NADHpl_OxRdtase_5_subgr"/>
</dbReference>
<feature type="transmembrane region" description="Helical" evidence="6">
    <location>
        <begin position="625"/>
        <end position="643"/>
    </location>
</feature>
<comment type="subcellular location">
    <subcellularLocation>
        <location evidence="1">Endomembrane system</location>
        <topology evidence="1">Multi-pass membrane protein</topology>
    </subcellularLocation>
    <subcellularLocation>
        <location evidence="5">Membrane</location>
        <topology evidence="5">Multi-pass membrane protein</topology>
    </subcellularLocation>
</comment>
<keyword evidence="3 6" id="KW-1133">Transmembrane helix</keyword>
<dbReference type="PANTHER" id="PTHR42829:SF2">
    <property type="entry name" value="NADH-UBIQUINONE OXIDOREDUCTASE CHAIN 5"/>
    <property type="match status" value="1"/>
</dbReference>
<dbReference type="PRINTS" id="PR01434">
    <property type="entry name" value="NADHDHGNASE5"/>
</dbReference>
<feature type="transmembrane region" description="Helical" evidence="6">
    <location>
        <begin position="243"/>
        <end position="261"/>
    </location>
</feature>